<dbReference type="InterPro" id="IPR013767">
    <property type="entry name" value="PAS_fold"/>
</dbReference>
<feature type="domain" description="Response regulatory" evidence="15">
    <location>
        <begin position="778"/>
        <end position="894"/>
    </location>
</feature>
<comment type="subcellular location">
    <subcellularLocation>
        <location evidence="2">Cell membrane</location>
        <topology evidence="2">Multi-pass membrane protein</topology>
    </subcellularLocation>
</comment>
<keyword evidence="19" id="KW-1185">Reference proteome</keyword>
<dbReference type="EC" id="2.7.13.3" evidence="3"/>
<dbReference type="PROSITE" id="PS50109">
    <property type="entry name" value="HIS_KIN"/>
    <property type="match status" value="1"/>
</dbReference>
<dbReference type="Gene3D" id="1.20.120.160">
    <property type="entry name" value="HPT domain"/>
    <property type="match status" value="1"/>
</dbReference>
<evidence type="ECO:0000259" key="15">
    <source>
        <dbReference type="PROSITE" id="PS50110"/>
    </source>
</evidence>
<keyword evidence="9" id="KW-1133">Transmembrane helix</keyword>
<dbReference type="SMART" id="SM00086">
    <property type="entry name" value="PAC"/>
    <property type="match status" value="2"/>
</dbReference>
<dbReference type="InterPro" id="IPR036890">
    <property type="entry name" value="HATPase_C_sf"/>
</dbReference>
<dbReference type="SUPFAM" id="SSF47226">
    <property type="entry name" value="Histidine-containing phosphotransfer domain, HPT domain"/>
    <property type="match status" value="1"/>
</dbReference>
<dbReference type="CDD" id="cd17546">
    <property type="entry name" value="REC_hyHK_CKI1_RcsC-like"/>
    <property type="match status" value="2"/>
</dbReference>
<protein>
    <recommendedName>
        <fullName evidence="3">histidine kinase</fullName>
        <ecNumber evidence="3">2.7.13.3</ecNumber>
    </recommendedName>
</protein>
<evidence type="ECO:0000259" key="14">
    <source>
        <dbReference type="PROSITE" id="PS50109"/>
    </source>
</evidence>
<dbReference type="InterPro" id="IPR036641">
    <property type="entry name" value="HPT_dom_sf"/>
</dbReference>
<feature type="domain" description="Response regulatory" evidence="15">
    <location>
        <begin position="634"/>
        <end position="754"/>
    </location>
</feature>
<dbReference type="SMART" id="SM00388">
    <property type="entry name" value="HisKA"/>
    <property type="match status" value="1"/>
</dbReference>
<dbReference type="PANTHER" id="PTHR45339:SF1">
    <property type="entry name" value="HYBRID SIGNAL TRANSDUCTION HISTIDINE KINASE J"/>
    <property type="match status" value="1"/>
</dbReference>
<dbReference type="InterPro" id="IPR001789">
    <property type="entry name" value="Sig_transdc_resp-reg_receiver"/>
</dbReference>
<dbReference type="InterPro" id="IPR003661">
    <property type="entry name" value="HisK_dim/P_dom"/>
</dbReference>
<dbReference type="CDD" id="cd00130">
    <property type="entry name" value="PAS"/>
    <property type="match status" value="2"/>
</dbReference>
<dbReference type="PROSITE" id="PS50112">
    <property type="entry name" value="PAS"/>
    <property type="match status" value="1"/>
</dbReference>
<keyword evidence="6" id="KW-0812">Transmembrane</keyword>
<dbReference type="Pfam" id="PF00512">
    <property type="entry name" value="HisKA"/>
    <property type="match status" value="1"/>
</dbReference>
<dbReference type="SMART" id="SM00387">
    <property type="entry name" value="HATPase_c"/>
    <property type="match status" value="1"/>
</dbReference>
<dbReference type="InterPro" id="IPR011006">
    <property type="entry name" value="CheY-like_superfamily"/>
</dbReference>
<proteinExistence type="predicted"/>
<evidence type="ECO:0000313" key="19">
    <source>
        <dbReference type="Proteomes" id="UP001320148"/>
    </source>
</evidence>
<dbReference type="SMART" id="SM00091">
    <property type="entry name" value="PAS"/>
    <property type="match status" value="2"/>
</dbReference>
<keyword evidence="4" id="KW-1003">Cell membrane</keyword>
<feature type="domain" description="PAS" evidence="16">
    <location>
        <begin position="221"/>
        <end position="265"/>
    </location>
</feature>
<gene>
    <name evidence="18" type="ORF">DSLASN_20650</name>
</gene>
<keyword evidence="11" id="KW-0472">Membrane</keyword>
<dbReference type="InterPro" id="IPR008207">
    <property type="entry name" value="Sig_transdc_His_kin_Hpt_dom"/>
</dbReference>
<accession>A0ABM7PH87</accession>
<dbReference type="InterPro" id="IPR036097">
    <property type="entry name" value="HisK_dim/P_sf"/>
</dbReference>
<evidence type="ECO:0000256" key="5">
    <source>
        <dbReference type="ARBA" id="ARBA00022553"/>
    </source>
</evidence>
<evidence type="ECO:0000256" key="2">
    <source>
        <dbReference type="ARBA" id="ARBA00004651"/>
    </source>
</evidence>
<dbReference type="SMART" id="SM00448">
    <property type="entry name" value="REC"/>
    <property type="match status" value="2"/>
</dbReference>
<dbReference type="InterPro" id="IPR003594">
    <property type="entry name" value="HATPase_dom"/>
</dbReference>
<dbReference type="InterPro" id="IPR000700">
    <property type="entry name" value="PAS-assoc_C"/>
</dbReference>
<dbReference type="Gene3D" id="3.40.50.2300">
    <property type="match status" value="2"/>
</dbReference>
<dbReference type="SUPFAM" id="SSF47384">
    <property type="entry name" value="Homodimeric domain of signal transducing histidine kinase"/>
    <property type="match status" value="1"/>
</dbReference>
<dbReference type="Pfam" id="PF01627">
    <property type="entry name" value="Hpt"/>
    <property type="match status" value="1"/>
</dbReference>
<dbReference type="EMBL" id="AP024488">
    <property type="protein sequence ID" value="BCS96433.1"/>
    <property type="molecule type" value="Genomic_DNA"/>
</dbReference>
<feature type="modified residue" description="4-aspartylphosphate" evidence="12">
    <location>
        <position position="827"/>
    </location>
</feature>
<dbReference type="CDD" id="cd16922">
    <property type="entry name" value="HATPase_EvgS-ArcB-TorS-like"/>
    <property type="match status" value="1"/>
</dbReference>
<keyword evidence="8" id="KW-0067">ATP-binding</keyword>
<keyword evidence="5 12" id="KW-0597">Phosphoprotein</keyword>
<feature type="coiled-coil region" evidence="13">
    <location>
        <begin position="183"/>
        <end position="217"/>
    </location>
</feature>
<evidence type="ECO:0000256" key="1">
    <source>
        <dbReference type="ARBA" id="ARBA00000085"/>
    </source>
</evidence>
<keyword evidence="7" id="KW-0547">Nucleotide-binding</keyword>
<evidence type="ECO:0000256" key="13">
    <source>
        <dbReference type="SAM" id="Coils"/>
    </source>
</evidence>
<feature type="modified residue" description="4-aspartylphosphate" evidence="12">
    <location>
        <position position="687"/>
    </location>
</feature>
<evidence type="ECO:0000256" key="12">
    <source>
        <dbReference type="PROSITE-ProRule" id="PRU00169"/>
    </source>
</evidence>
<evidence type="ECO:0000256" key="11">
    <source>
        <dbReference type="ARBA" id="ARBA00023136"/>
    </source>
</evidence>
<keyword evidence="13" id="KW-0175">Coiled coil</keyword>
<evidence type="ECO:0000256" key="10">
    <source>
        <dbReference type="ARBA" id="ARBA00023012"/>
    </source>
</evidence>
<evidence type="ECO:0000259" key="16">
    <source>
        <dbReference type="PROSITE" id="PS50112"/>
    </source>
</evidence>
<evidence type="ECO:0000256" key="7">
    <source>
        <dbReference type="ARBA" id="ARBA00022741"/>
    </source>
</evidence>
<dbReference type="Proteomes" id="UP001320148">
    <property type="component" value="Chromosome"/>
</dbReference>
<dbReference type="InterPro" id="IPR001610">
    <property type="entry name" value="PAC"/>
</dbReference>
<sequence length="1131" mass="126554">MPKAPIRPALDKGSMSEAFAHAPLPEDSSLSDHMPHEAPHDTIRRLEAELKEARESLNLKNTMVESSSDGIVVVQDECFVFVNTKVEEHLNCRAHEIIGHPIAEFIHHDDTLRVLDNYRLTIGDTEGKDLSQYNFKTLKADGTFGTVRLRSMGTLWQGRPATLTFLRDITRQIKSQSELEEYRDTLEEKVENRTAELVSTNRKLREEIAKRKQYEKELLKSRDSYQTILDSIQEGFFEVNLGGKLVFFNNSMCDISGYTRQELMGLHYKAYTSKKTAGELFSVFHTIYETGKPGKISDYEMVSKDGSMGVLSISATLIRNQHGEPTGFRGVARDITDRKRAEEALANARNELEKRVEERTQELIRANESLTRAKEEADQSTRAKSEFLANMSHEIRTPLNAIVGMSDLLMKNKDAERGREYINIIRTSSLSLLELINDILDFSKIDAGKLTFESIPFSLHELIDESADMFLEKNMAKQLELIIDIDPQIPRQLIADPLRLRQVLSNLISNAFKFTEQGEICIRVSLKEMDDTNATLLFEIRDTGIGIDPKLFESGNGDIFDAFAQADGSTTRKYGGTGLGLAICRNIVRIMGGDIWVESKRNKGSLFAFTACFKPVLHSITLTPTLPPNMREMCALIVDDNPSTLMVIKRYMESFGFRTELAESGEQAMELYLGAAEGHPYSVVLLDVRLPGMDGIEVARQIKESSHVDAPPIVMISALGNEYEIKRAKQIGVDSFLLKPIKQSLLFDSIMEIFGYESTRRDSSARQFAPSNEFSDVTILLVEDNPINRMVAIEMLQGSGAHIDTADCGTEAVEKVKGTTYDVVLMDIQMPQMDGYQATRAIRNDLKRAGLPIIAMTAHAMYGDREKCLAAGMNDYISKPIDRNRLFSAIRKNIRLSESMHMRSSYPNRSHQPNTHQEIPFTLPGLNLDEGINRLGGSWDVYIRILQEFKTQYAGFSKEFRRLMGSESLMDARRSAHSLKGVAGNIAAGDLMLAAKALETAVLEGKRDRILRMLSLVEASLSVVMGSVTKLAHKHQQHDEAPILLTSRPSPPETALALLTELASHLAEFDPVESEGCFHEIKCALEGGGLLEGKLSELLTSVEKAILGYDFERASSLTDSLARRLKHKSVS</sequence>
<dbReference type="Gene3D" id="3.30.450.20">
    <property type="entry name" value="PAS domain"/>
    <property type="match status" value="2"/>
</dbReference>
<reference evidence="18 19" key="1">
    <citation type="submission" date="2021-02" db="EMBL/GenBank/DDBJ databases">
        <title>Complete genome of Desulfoluna sp. strain ASN36.</title>
        <authorList>
            <person name="Takahashi A."/>
            <person name="Kojima H."/>
            <person name="Fukui M."/>
        </authorList>
    </citation>
    <scope>NUCLEOTIDE SEQUENCE [LARGE SCALE GENOMIC DNA]</scope>
    <source>
        <strain evidence="18 19">ASN36</strain>
    </source>
</reference>
<dbReference type="NCBIfam" id="TIGR00229">
    <property type="entry name" value="sensory_box"/>
    <property type="match status" value="2"/>
</dbReference>
<dbReference type="SUPFAM" id="SSF52172">
    <property type="entry name" value="CheY-like"/>
    <property type="match status" value="2"/>
</dbReference>
<evidence type="ECO:0000256" key="3">
    <source>
        <dbReference type="ARBA" id="ARBA00012438"/>
    </source>
</evidence>
<evidence type="ECO:0000256" key="9">
    <source>
        <dbReference type="ARBA" id="ARBA00022989"/>
    </source>
</evidence>
<dbReference type="Gene3D" id="1.10.287.130">
    <property type="match status" value="1"/>
</dbReference>
<evidence type="ECO:0000313" key="18">
    <source>
        <dbReference type="EMBL" id="BCS96433.1"/>
    </source>
</evidence>
<dbReference type="SUPFAM" id="SSF55874">
    <property type="entry name" value="ATPase domain of HSP90 chaperone/DNA topoisomerase II/histidine kinase"/>
    <property type="match status" value="1"/>
</dbReference>
<evidence type="ECO:0000256" key="8">
    <source>
        <dbReference type="ARBA" id="ARBA00022840"/>
    </source>
</evidence>
<feature type="domain" description="PAC" evidence="17">
    <location>
        <begin position="295"/>
        <end position="347"/>
    </location>
</feature>
<dbReference type="Gene3D" id="3.30.565.10">
    <property type="entry name" value="Histidine kinase-like ATPase, C-terminal domain"/>
    <property type="match status" value="1"/>
</dbReference>
<comment type="catalytic activity">
    <reaction evidence="1">
        <text>ATP + protein L-histidine = ADP + protein N-phospho-L-histidine.</text>
        <dbReference type="EC" id="2.7.13.3"/>
    </reaction>
</comment>
<dbReference type="PROSITE" id="PS50113">
    <property type="entry name" value="PAC"/>
    <property type="match status" value="1"/>
</dbReference>
<dbReference type="Pfam" id="PF00072">
    <property type="entry name" value="Response_reg"/>
    <property type="match status" value="2"/>
</dbReference>
<name>A0ABM7PH87_9BACT</name>
<organism evidence="18 19">
    <name type="scientific">Desulfoluna limicola</name>
    <dbReference type="NCBI Taxonomy" id="2810562"/>
    <lineage>
        <taxon>Bacteria</taxon>
        <taxon>Pseudomonadati</taxon>
        <taxon>Thermodesulfobacteriota</taxon>
        <taxon>Desulfobacteria</taxon>
        <taxon>Desulfobacterales</taxon>
        <taxon>Desulfolunaceae</taxon>
        <taxon>Desulfoluna</taxon>
    </lineage>
</organism>
<dbReference type="InterPro" id="IPR004358">
    <property type="entry name" value="Sig_transdc_His_kin-like_C"/>
</dbReference>
<keyword evidence="10" id="KW-0902">Two-component regulatory system</keyword>
<dbReference type="InterPro" id="IPR000014">
    <property type="entry name" value="PAS"/>
</dbReference>
<dbReference type="SUPFAM" id="SSF55785">
    <property type="entry name" value="PYP-like sensor domain (PAS domain)"/>
    <property type="match status" value="2"/>
</dbReference>
<dbReference type="InterPro" id="IPR035965">
    <property type="entry name" value="PAS-like_dom_sf"/>
</dbReference>
<feature type="coiled-coil region" evidence="13">
    <location>
        <begin position="331"/>
        <end position="383"/>
    </location>
</feature>
<dbReference type="PRINTS" id="PR00344">
    <property type="entry name" value="BCTRLSENSOR"/>
</dbReference>
<dbReference type="InterPro" id="IPR005467">
    <property type="entry name" value="His_kinase_dom"/>
</dbReference>
<dbReference type="CDD" id="cd00082">
    <property type="entry name" value="HisKA"/>
    <property type="match status" value="1"/>
</dbReference>
<dbReference type="PROSITE" id="PS50110">
    <property type="entry name" value="RESPONSE_REGULATORY"/>
    <property type="match status" value="2"/>
</dbReference>
<evidence type="ECO:0000256" key="6">
    <source>
        <dbReference type="ARBA" id="ARBA00022692"/>
    </source>
</evidence>
<feature type="domain" description="Histidine kinase" evidence="14">
    <location>
        <begin position="390"/>
        <end position="615"/>
    </location>
</feature>
<dbReference type="Pfam" id="PF00989">
    <property type="entry name" value="PAS"/>
    <property type="match status" value="2"/>
</dbReference>
<dbReference type="Pfam" id="PF02518">
    <property type="entry name" value="HATPase_c"/>
    <property type="match status" value="1"/>
</dbReference>
<evidence type="ECO:0000256" key="4">
    <source>
        <dbReference type="ARBA" id="ARBA00022475"/>
    </source>
</evidence>
<dbReference type="PANTHER" id="PTHR45339">
    <property type="entry name" value="HYBRID SIGNAL TRANSDUCTION HISTIDINE KINASE J"/>
    <property type="match status" value="1"/>
</dbReference>
<evidence type="ECO:0000259" key="17">
    <source>
        <dbReference type="PROSITE" id="PS50113"/>
    </source>
</evidence>